<gene>
    <name evidence="1" type="ORF">G3M56_010730</name>
</gene>
<sequence>MKSLFAVAFVWLVAGVLPASAQNLIYRIKIEPIRTMNLHFYNEGYFVCPVVGGEGTFIFAYRNNGVRSYNVVEEGGRLYFARKNDDIYSVVEASAVTRSEDPSVPTDGDDEDLVTSSSASFVCFGEATKSKGFKTALSDFRTRVAPKLNGGTVAWAEERAEGAEIPRHLGFAGVFDFFLKFEEGRTDDANHRNLTIDEIVDELTNQLRGQGYKDETVADDEPEPENGGNGGDGVTVTRP</sequence>
<dbReference type="Proteomes" id="UP000475117">
    <property type="component" value="Chromosome"/>
</dbReference>
<reference evidence="1 2" key="1">
    <citation type="submission" date="2020-12" db="EMBL/GenBank/DDBJ databases">
        <title>Sulforoseuscoccus oceanibium gen. nov., sp. nov., a representative of the phylum Verrucomicrobia with special cytoplasmic membrane, and proposal of Sulforoseuscoccusaceae fam. nov.</title>
        <authorList>
            <person name="Xi F."/>
        </authorList>
    </citation>
    <scope>NUCLEOTIDE SEQUENCE [LARGE SCALE GENOMIC DNA]</scope>
    <source>
        <strain evidence="1 2">T37</strain>
    </source>
</reference>
<dbReference type="EMBL" id="CP066776">
    <property type="protein sequence ID" value="QQL44356.1"/>
    <property type="molecule type" value="Genomic_DNA"/>
</dbReference>
<dbReference type="KEGG" id="soa:G3M56_010730"/>
<name>A0A6B3LAS1_9BACT</name>
<evidence type="ECO:0000313" key="2">
    <source>
        <dbReference type="Proteomes" id="UP000475117"/>
    </source>
</evidence>
<evidence type="ECO:0000313" key="1">
    <source>
        <dbReference type="EMBL" id="QQL44356.1"/>
    </source>
</evidence>
<keyword evidence="2" id="KW-1185">Reference proteome</keyword>
<accession>A0A6B3LAS1</accession>
<organism evidence="1 2">
    <name type="scientific">Sulfuriroseicoccus oceanibius</name>
    <dbReference type="NCBI Taxonomy" id="2707525"/>
    <lineage>
        <taxon>Bacteria</taxon>
        <taxon>Pseudomonadati</taxon>
        <taxon>Verrucomicrobiota</taxon>
        <taxon>Verrucomicrobiia</taxon>
        <taxon>Verrucomicrobiales</taxon>
        <taxon>Verrucomicrobiaceae</taxon>
        <taxon>Sulfuriroseicoccus</taxon>
    </lineage>
</organism>
<dbReference type="AlphaFoldDB" id="A0A6B3LAS1"/>
<proteinExistence type="predicted"/>
<dbReference type="RefSeq" id="WP_164362104.1">
    <property type="nucleotide sequence ID" value="NZ_CP066776.1"/>
</dbReference>
<protein>
    <submittedName>
        <fullName evidence="1">Uncharacterized protein</fullName>
    </submittedName>
</protein>